<sequence>MVCHVVIKSNCAKDIRSPSYLYHQIHVKDSVFCCRISVLADPGTAVLRRVLITGGYFTAQPGPPRANNRRRPSTTISFINDHQLHQRPPASSTTASFINDQATTGNDQQRSLTTQPTQRLTLTFHDHESRSSSSIITKPTLSSSLQPTDRTLSRMLITLDGSGVHRQRTTLAHTALASSMAQFTTLCRMKRALSVQVPATIEDYVH</sequence>
<accession>A0AAD6GNJ7</accession>
<gene>
    <name evidence="1" type="ORF">N7450_011741</name>
</gene>
<keyword evidence="2" id="KW-1185">Reference proteome</keyword>
<protein>
    <submittedName>
        <fullName evidence="1">Uncharacterized protein</fullName>
    </submittedName>
</protein>
<organism evidence="1 2">
    <name type="scientific">Penicillium hetheringtonii</name>
    <dbReference type="NCBI Taxonomy" id="911720"/>
    <lineage>
        <taxon>Eukaryota</taxon>
        <taxon>Fungi</taxon>
        <taxon>Dikarya</taxon>
        <taxon>Ascomycota</taxon>
        <taxon>Pezizomycotina</taxon>
        <taxon>Eurotiomycetes</taxon>
        <taxon>Eurotiomycetidae</taxon>
        <taxon>Eurotiales</taxon>
        <taxon>Aspergillaceae</taxon>
        <taxon>Penicillium</taxon>
    </lineage>
</organism>
<evidence type="ECO:0000313" key="1">
    <source>
        <dbReference type="EMBL" id="KAJ5569255.1"/>
    </source>
</evidence>
<name>A0AAD6GNJ7_9EURO</name>
<dbReference type="EMBL" id="JAQJAC010000010">
    <property type="protein sequence ID" value="KAJ5569255.1"/>
    <property type="molecule type" value="Genomic_DNA"/>
</dbReference>
<evidence type="ECO:0000313" key="2">
    <source>
        <dbReference type="Proteomes" id="UP001216150"/>
    </source>
</evidence>
<dbReference type="AlphaFoldDB" id="A0AAD6GNJ7"/>
<proteinExistence type="predicted"/>
<comment type="caution">
    <text evidence="1">The sequence shown here is derived from an EMBL/GenBank/DDBJ whole genome shotgun (WGS) entry which is preliminary data.</text>
</comment>
<reference evidence="1 2" key="1">
    <citation type="journal article" date="2023" name="IMA Fungus">
        <title>Comparative genomic study of the Penicillium genus elucidates a diverse pangenome and 15 lateral gene transfer events.</title>
        <authorList>
            <person name="Petersen C."/>
            <person name="Sorensen T."/>
            <person name="Nielsen M.R."/>
            <person name="Sondergaard T.E."/>
            <person name="Sorensen J.L."/>
            <person name="Fitzpatrick D.A."/>
            <person name="Frisvad J.C."/>
            <person name="Nielsen K.L."/>
        </authorList>
    </citation>
    <scope>NUCLEOTIDE SEQUENCE [LARGE SCALE GENOMIC DNA]</scope>
    <source>
        <strain evidence="1 2">IBT 29057</strain>
    </source>
</reference>
<dbReference type="Proteomes" id="UP001216150">
    <property type="component" value="Unassembled WGS sequence"/>
</dbReference>